<evidence type="ECO:0000256" key="1">
    <source>
        <dbReference type="SAM" id="MobiDB-lite"/>
    </source>
</evidence>
<feature type="region of interest" description="Disordered" evidence="1">
    <location>
        <begin position="38"/>
        <end position="57"/>
    </location>
</feature>
<dbReference type="EMBL" id="OU594942">
    <property type="protein sequence ID" value="CAG9277441.1"/>
    <property type="molecule type" value="Genomic_DNA"/>
</dbReference>
<dbReference type="AlphaFoldDB" id="A0A8J9T584"/>
<evidence type="ECO:0000313" key="2">
    <source>
        <dbReference type="EMBL" id="CAG9277441.1"/>
    </source>
</evidence>
<accession>A0A8J9T584</accession>
<dbReference type="PANTHER" id="PTHR35836">
    <property type="entry name" value="VCBS REPEAT-CONTAINING PROTEIN"/>
    <property type="match status" value="1"/>
</dbReference>
<proteinExistence type="predicted"/>
<sequence length="706" mass="77780">MTLQQYTRAFLLQSHSYSRIRHALPNVLAPVTAAVSTSPDSFQSASPEHPSTSAAGEGLSRFHQSILSRTVERQRFVTGRYPLTVTIRENPTRKWLRLGQSNGDSVATTEIFVNNTTTMRSLASLDRFHWLDDKERQTLLDSYAMVSLEFIAEIHIERPGYLHLLRCDGAGSSAATQRSLRDVLPFKRPAAILKELEDDLTKLYRDRLWVTGFSLTGRQGFVKSIETNDGFIGSVNPRTASSVLWPNEVTSVPSQLLQDSSQMKNPGVPRAFRRDGLYQDALLVSDGFLVPGKDHGGLYIVKNPGNPQTEWTMSLTDNSGRWFYHRAVWADLTGDGRQSILTARCKVSTNIGNKNDGVTSGISKKGELVWLECPQPASIDPTTGTPLETDGTQFDPFSSRHLPWKTRVLATGPDVMFCVADLDITDDTIEVISSQFFSKSVALHSIRRGPEPKVCFTRSIDDRCGTAFSSILVDLDCNAVGTKKDAQASKQDRCVINSGSSFESLSRGDCFSHLLVTSHECSYVEPGEMPSSSSADGSALWTPADDTDGGSLFAYRVPEGKGSWKTNPWLRTTVATGFKVHGQINNMINPGAPGFVYSFHAKKDDAYSGKRPMIAIAGDCAEAAYIYRPDNIVDTRSEISADPSTQYKLMVEIQCGSTVGSIGISYDDFTTAEQESGYAKLYIPCYENDKVFVFALGSGEEEKEIW</sequence>
<reference evidence="2" key="1">
    <citation type="submission" date="2022-02" db="EMBL/GenBank/DDBJ databases">
        <authorList>
            <person name="Giguere J D."/>
        </authorList>
    </citation>
    <scope>NUCLEOTIDE SEQUENCE</scope>
    <source>
        <strain evidence="2">CCAP 1055/1</strain>
    </source>
</reference>
<dbReference type="PANTHER" id="PTHR35836:SF1">
    <property type="entry name" value="VCBS REPEAT-CONTAINING PROTEIN"/>
    <property type="match status" value="1"/>
</dbReference>
<feature type="compositionally biased region" description="Polar residues" evidence="1">
    <location>
        <begin position="38"/>
        <end position="54"/>
    </location>
</feature>
<protein>
    <submittedName>
        <fullName evidence="2">Uncharacterized protein</fullName>
    </submittedName>
</protein>
<organism evidence="2">
    <name type="scientific">Phaeodactylum tricornutum</name>
    <name type="common">Diatom</name>
    <dbReference type="NCBI Taxonomy" id="2850"/>
    <lineage>
        <taxon>Eukaryota</taxon>
        <taxon>Sar</taxon>
        <taxon>Stramenopiles</taxon>
        <taxon>Ochrophyta</taxon>
        <taxon>Bacillariophyta</taxon>
        <taxon>Bacillariophyceae</taxon>
        <taxon>Bacillariophycidae</taxon>
        <taxon>Naviculales</taxon>
        <taxon>Phaeodactylaceae</taxon>
        <taxon>Phaeodactylum</taxon>
    </lineage>
</organism>
<gene>
    <name evidence="2" type="ORF">PTTT1_LOCUS3840</name>
</gene>
<name>A0A8J9T584_PHATR</name>
<dbReference type="Proteomes" id="UP000836788">
    <property type="component" value="Chromosome 1"/>
</dbReference>